<comment type="caution">
    <text evidence="1">The sequence shown here is derived from an EMBL/GenBank/DDBJ whole genome shotgun (WGS) entry which is preliminary data.</text>
</comment>
<reference evidence="1" key="1">
    <citation type="submission" date="2021-01" db="EMBL/GenBank/DDBJ databases">
        <title>Whole genome shotgun sequence of Planotetraspora thailandica NBRC 104271.</title>
        <authorList>
            <person name="Komaki H."/>
            <person name="Tamura T."/>
        </authorList>
    </citation>
    <scope>NUCLEOTIDE SEQUENCE</scope>
    <source>
        <strain evidence="1">NBRC 104271</strain>
    </source>
</reference>
<dbReference type="Proteomes" id="UP000605992">
    <property type="component" value="Unassembled WGS sequence"/>
</dbReference>
<keyword evidence="2" id="KW-1185">Reference proteome</keyword>
<protein>
    <submittedName>
        <fullName evidence="1">Uncharacterized protein</fullName>
    </submittedName>
</protein>
<sequence>MTPQNLDADAVALIIGKDDQIHWNDPGHSVPSIDAPEGLWLTCGPQHQRIPVRPMADQGHVSAFRVWGG</sequence>
<dbReference type="EMBL" id="BOOR01000027">
    <property type="protein sequence ID" value="GII55526.1"/>
    <property type="molecule type" value="Genomic_DNA"/>
</dbReference>
<dbReference type="AlphaFoldDB" id="A0A8J3V2I9"/>
<organism evidence="1 2">
    <name type="scientific">Planotetraspora thailandica</name>
    <dbReference type="NCBI Taxonomy" id="487172"/>
    <lineage>
        <taxon>Bacteria</taxon>
        <taxon>Bacillati</taxon>
        <taxon>Actinomycetota</taxon>
        <taxon>Actinomycetes</taxon>
        <taxon>Streptosporangiales</taxon>
        <taxon>Streptosporangiaceae</taxon>
        <taxon>Planotetraspora</taxon>
    </lineage>
</organism>
<proteinExistence type="predicted"/>
<evidence type="ECO:0000313" key="1">
    <source>
        <dbReference type="EMBL" id="GII55526.1"/>
    </source>
</evidence>
<name>A0A8J3V2I9_9ACTN</name>
<accession>A0A8J3V2I9</accession>
<evidence type="ECO:0000313" key="2">
    <source>
        <dbReference type="Proteomes" id="UP000605992"/>
    </source>
</evidence>
<gene>
    <name evidence="1" type="ORF">Pth03_39150</name>
</gene>